<evidence type="ECO:0008006" key="5">
    <source>
        <dbReference type="Google" id="ProtNLM"/>
    </source>
</evidence>
<evidence type="ECO:0000256" key="1">
    <source>
        <dbReference type="SAM" id="MobiDB-lite"/>
    </source>
</evidence>
<feature type="compositionally biased region" description="Polar residues" evidence="1">
    <location>
        <begin position="550"/>
        <end position="563"/>
    </location>
</feature>
<keyword evidence="2" id="KW-1133">Transmembrane helix</keyword>
<keyword evidence="2" id="KW-0812">Transmembrane</keyword>
<feature type="compositionally biased region" description="Basic and acidic residues" evidence="1">
    <location>
        <begin position="653"/>
        <end position="664"/>
    </location>
</feature>
<feature type="compositionally biased region" description="Polar residues" evidence="1">
    <location>
        <begin position="665"/>
        <end position="675"/>
    </location>
</feature>
<dbReference type="Proteomes" id="UP001175261">
    <property type="component" value="Unassembled WGS sequence"/>
</dbReference>
<dbReference type="AlphaFoldDB" id="A0AA39GEI1"/>
<feature type="region of interest" description="Disordered" evidence="1">
    <location>
        <begin position="592"/>
        <end position="679"/>
    </location>
</feature>
<keyword evidence="2" id="KW-0472">Membrane</keyword>
<feature type="region of interest" description="Disordered" evidence="1">
    <location>
        <begin position="99"/>
        <end position="130"/>
    </location>
</feature>
<evidence type="ECO:0000256" key="2">
    <source>
        <dbReference type="SAM" id="Phobius"/>
    </source>
</evidence>
<comment type="caution">
    <text evidence="3">The sequence shown here is derived from an EMBL/GenBank/DDBJ whole genome shotgun (WGS) entry which is preliminary data.</text>
</comment>
<keyword evidence="4" id="KW-1185">Reference proteome</keyword>
<proteinExistence type="predicted"/>
<evidence type="ECO:0000313" key="3">
    <source>
        <dbReference type="EMBL" id="KAK0385701.1"/>
    </source>
</evidence>
<dbReference type="EMBL" id="JAPDFR010000006">
    <property type="protein sequence ID" value="KAK0385701.1"/>
    <property type="molecule type" value="Genomic_DNA"/>
</dbReference>
<feature type="transmembrane region" description="Helical" evidence="2">
    <location>
        <begin position="6"/>
        <end position="26"/>
    </location>
</feature>
<protein>
    <recommendedName>
        <fullName evidence="5">Modin</fullName>
    </recommendedName>
</protein>
<sequence length="741" mass="83915">MGSANAEVIVAAVALVISVVALLATFMQVLQQYYASAYGYSECNEKVMGKWAETKSRKFSWHELRFEVEFQSPVIFVAPPTNVRGPVPNARIAVLDGTDESMHNSRTTSDVDHNKSYNRPSPMGHEKIHTADNERASWLELLSAVQRMERDSSAWQAQQYRAKAPPRSGEDSEPCQMPPTQMECHTLAVAIQGKQRSWVTMPRSITKPYATTTICHLIEMMAALGIYWTEFDRRRDRYRAEGNGFMLMGERLSDLGLCFSFQTYGKCQFNSNRVIPADEIKELCFGYVPTIYRETLDQRRLEEFNDGLQNLSHLQMASRNEIAESLTLIGCNNNTVRYFSGSESSVTSHLFPVAFEVLGMLCLPIHIQGTFFTYVPNPTPYRWDKRSFSLVKLMQAFRKYFNGEPPSVLPGRNSRLQRTIQTHLKTFDDLDESTSGRDRFLYMKALCDALRDVDEVLTGRAFCIRDVGGTHRAPMQHEDSWAKHMTTPTEEKDKHKKRRVMVQDVLRSHLQEVLRLLNENEERAATSVPETLTIPFENSGLSAGPPSSPEPTRSSGPTFQDMNAASPDERQDRFMQVYFDVICPLVVSNAQRSTMSRRRNASRLAMLPPPFGHELRRRSSGRSNLASGNLLVSRDRSPVPSIATRTTSGDFEVAPRRQSMDVHPRTQSSTKSSSLHDAVSGQTGIGMAGRSLADEDVSHVDIWFTLVFRMICWLTLHDFNKMDVQLPKSELRGSRMPVYIS</sequence>
<gene>
    <name evidence="3" type="ORF">NLU13_6878</name>
</gene>
<name>A0AA39GEI1_SARSR</name>
<feature type="region of interest" description="Disordered" evidence="1">
    <location>
        <begin position="156"/>
        <end position="177"/>
    </location>
</feature>
<reference evidence="3" key="1">
    <citation type="submission" date="2022-10" db="EMBL/GenBank/DDBJ databases">
        <title>Determination and structural analysis of whole genome sequence of Sarocladium strictum F4-1.</title>
        <authorList>
            <person name="Hu L."/>
            <person name="Jiang Y."/>
        </authorList>
    </citation>
    <scope>NUCLEOTIDE SEQUENCE</scope>
    <source>
        <strain evidence="3">F4-1</strain>
    </source>
</reference>
<feature type="region of interest" description="Disordered" evidence="1">
    <location>
        <begin position="522"/>
        <end position="567"/>
    </location>
</feature>
<organism evidence="3 4">
    <name type="scientific">Sarocladium strictum</name>
    <name type="common">Black bundle disease fungus</name>
    <name type="synonym">Acremonium strictum</name>
    <dbReference type="NCBI Taxonomy" id="5046"/>
    <lineage>
        <taxon>Eukaryota</taxon>
        <taxon>Fungi</taxon>
        <taxon>Dikarya</taxon>
        <taxon>Ascomycota</taxon>
        <taxon>Pezizomycotina</taxon>
        <taxon>Sordariomycetes</taxon>
        <taxon>Hypocreomycetidae</taxon>
        <taxon>Hypocreales</taxon>
        <taxon>Sarocladiaceae</taxon>
        <taxon>Sarocladium</taxon>
    </lineage>
</organism>
<accession>A0AA39GEI1</accession>
<evidence type="ECO:0000313" key="4">
    <source>
        <dbReference type="Proteomes" id="UP001175261"/>
    </source>
</evidence>